<dbReference type="STRING" id="56857.A0A200Q9W5"/>
<dbReference type="InterPro" id="IPR051886">
    <property type="entry name" value="Seed_Dev/Stress_Resp_Reg"/>
</dbReference>
<comment type="caution">
    <text evidence="2">The sequence shown here is derived from an EMBL/GenBank/DDBJ whole genome shotgun (WGS) entry which is preliminary data.</text>
</comment>
<dbReference type="InParanoid" id="A0A200Q9W5"/>
<evidence type="ECO:0000259" key="1">
    <source>
        <dbReference type="PROSITE" id="PS51806"/>
    </source>
</evidence>
<dbReference type="OMA" id="TTHHKAY"/>
<feature type="domain" description="DOG1" evidence="1">
    <location>
        <begin position="7"/>
        <end position="237"/>
    </location>
</feature>
<dbReference type="OrthoDB" id="1895294at2759"/>
<protein>
    <submittedName>
        <fullName evidence="2">Transcription factor TGA like domain</fullName>
    </submittedName>
</protein>
<dbReference type="AlphaFoldDB" id="A0A200Q9W5"/>
<dbReference type="PROSITE" id="PS51806">
    <property type="entry name" value="DOG1"/>
    <property type="match status" value="1"/>
</dbReference>
<dbReference type="InterPro" id="IPR025422">
    <property type="entry name" value="TGA_domain"/>
</dbReference>
<organism evidence="2 3">
    <name type="scientific">Macleaya cordata</name>
    <name type="common">Five-seeded plume-poppy</name>
    <name type="synonym">Bocconia cordata</name>
    <dbReference type="NCBI Taxonomy" id="56857"/>
    <lineage>
        <taxon>Eukaryota</taxon>
        <taxon>Viridiplantae</taxon>
        <taxon>Streptophyta</taxon>
        <taxon>Embryophyta</taxon>
        <taxon>Tracheophyta</taxon>
        <taxon>Spermatophyta</taxon>
        <taxon>Magnoliopsida</taxon>
        <taxon>Ranunculales</taxon>
        <taxon>Papaveraceae</taxon>
        <taxon>Papaveroideae</taxon>
        <taxon>Macleaya</taxon>
    </lineage>
</organism>
<proteinExistence type="predicted"/>
<evidence type="ECO:0000313" key="3">
    <source>
        <dbReference type="Proteomes" id="UP000195402"/>
    </source>
</evidence>
<dbReference type="GO" id="GO:0006351">
    <property type="term" value="P:DNA-templated transcription"/>
    <property type="evidence" value="ECO:0007669"/>
    <property type="project" value="InterPro"/>
</dbReference>
<dbReference type="PANTHER" id="PTHR46354">
    <property type="entry name" value="DOG1 DOMAIN-CONTAINING PROTEIN"/>
    <property type="match status" value="1"/>
</dbReference>
<keyword evidence="3" id="KW-1185">Reference proteome</keyword>
<dbReference type="PANTHER" id="PTHR46354:SF2">
    <property type="entry name" value="PROTEIN DOG1-LIKE 4"/>
    <property type="match status" value="1"/>
</dbReference>
<gene>
    <name evidence="2" type="ORF">BVC80_8501g4</name>
</gene>
<evidence type="ECO:0000313" key="2">
    <source>
        <dbReference type="EMBL" id="OVA07256.1"/>
    </source>
</evidence>
<sequence length="241" mass="28238">MMKTQVQERFSEFFEKWLLQIESNIQQLLSVHRDPSHEPEHRSLICKIMNHYKEYYSTKWACVHDDILGFFSPPWLTPLENAYLWMTGWKPSMLYRLVHSLRHAKVPGTSLSNLSEDQLKKIEELRLRTSMEEEKVEREMERQQVSMADRKMVELARLATRVRNGEIVREVDGLVEVALKVLLGGLEKLLKTADCVRLKALKGVLEVLSPLQCVDFMAAFFMVQFQMRRLGKTRIRNGDLS</sequence>
<dbReference type="Proteomes" id="UP000195402">
    <property type="component" value="Unassembled WGS sequence"/>
</dbReference>
<name>A0A200Q9W5_MACCD</name>
<accession>A0A200Q9W5</accession>
<dbReference type="EMBL" id="MVGT01002620">
    <property type="protein sequence ID" value="OVA07256.1"/>
    <property type="molecule type" value="Genomic_DNA"/>
</dbReference>
<dbReference type="GO" id="GO:0043565">
    <property type="term" value="F:sequence-specific DNA binding"/>
    <property type="evidence" value="ECO:0007669"/>
    <property type="project" value="InterPro"/>
</dbReference>
<reference evidence="2 3" key="1">
    <citation type="journal article" date="2017" name="Mol. Plant">
        <title>The Genome of Medicinal Plant Macleaya cordata Provides New Insights into Benzylisoquinoline Alkaloids Metabolism.</title>
        <authorList>
            <person name="Liu X."/>
            <person name="Liu Y."/>
            <person name="Huang P."/>
            <person name="Ma Y."/>
            <person name="Qing Z."/>
            <person name="Tang Q."/>
            <person name="Cao H."/>
            <person name="Cheng P."/>
            <person name="Zheng Y."/>
            <person name="Yuan Z."/>
            <person name="Zhou Y."/>
            <person name="Liu J."/>
            <person name="Tang Z."/>
            <person name="Zhuo Y."/>
            <person name="Zhang Y."/>
            <person name="Yu L."/>
            <person name="Huang J."/>
            <person name="Yang P."/>
            <person name="Peng Q."/>
            <person name="Zhang J."/>
            <person name="Jiang W."/>
            <person name="Zhang Z."/>
            <person name="Lin K."/>
            <person name="Ro D.K."/>
            <person name="Chen X."/>
            <person name="Xiong X."/>
            <person name="Shang Y."/>
            <person name="Huang S."/>
            <person name="Zeng J."/>
        </authorList>
    </citation>
    <scope>NUCLEOTIDE SEQUENCE [LARGE SCALE GENOMIC DNA]</scope>
    <source>
        <strain evidence="3">cv. BLH2017</strain>
        <tissue evidence="2">Root</tissue>
    </source>
</reference>
<dbReference type="Pfam" id="PF14144">
    <property type="entry name" value="DOG1"/>
    <property type="match status" value="1"/>
</dbReference>